<keyword evidence="12" id="KW-0482">Metalloprotease</keyword>
<keyword evidence="11" id="KW-0809">Transit peptide</keyword>
<evidence type="ECO:0000256" key="15">
    <source>
        <dbReference type="ARBA" id="ARBA00045897"/>
    </source>
</evidence>
<dbReference type="GO" id="GO:0004222">
    <property type="term" value="F:metalloendopeptidase activity"/>
    <property type="evidence" value="ECO:0007669"/>
    <property type="project" value="EnsemblFungi"/>
</dbReference>
<name>A0A1Y2B2W8_9FUNG</name>
<comment type="cofactor">
    <cofactor evidence="1">
        <name>Zn(2+)</name>
        <dbReference type="ChEBI" id="CHEBI:29105"/>
    </cofactor>
</comment>
<dbReference type="PANTHER" id="PTHR43016:SF13">
    <property type="entry name" value="PRESEQUENCE PROTEASE, MITOCHONDRIAL"/>
    <property type="match status" value="1"/>
</dbReference>
<dbReference type="GO" id="GO:0034982">
    <property type="term" value="P:mitochondrial protein processing"/>
    <property type="evidence" value="ECO:0007669"/>
    <property type="project" value="EnsemblFungi"/>
</dbReference>
<dbReference type="Pfam" id="PF22516">
    <property type="entry name" value="PreP_C"/>
    <property type="match status" value="1"/>
</dbReference>
<evidence type="ECO:0000256" key="1">
    <source>
        <dbReference type="ARBA" id="ARBA00001947"/>
    </source>
</evidence>
<dbReference type="EMBL" id="MCOG01000181">
    <property type="protein sequence ID" value="ORY29178.1"/>
    <property type="molecule type" value="Genomic_DNA"/>
</dbReference>
<evidence type="ECO:0000256" key="10">
    <source>
        <dbReference type="ARBA" id="ARBA00022833"/>
    </source>
</evidence>
<evidence type="ECO:0000313" key="18">
    <source>
        <dbReference type="Proteomes" id="UP000193920"/>
    </source>
</evidence>
<comment type="caution">
    <text evidence="17">The sequence shown here is derived from an EMBL/GenBank/DDBJ whole genome shotgun (WGS) entry which is preliminary data.</text>
</comment>
<sequence>MNILNVLKKESPSLLNKYTLNCARRTLSDKVLNNIKKYKVGEKINGFEVQKVKPIKEFDLVALQLNHIKTGAQYVHIANDDSNNVFSIAFQTAGKDSTGVTHILEHTSLCGSKKYPVRDPFFKMLNRTLATFMNAFTAADCTFYPFSTENEKDYYNLMDVYLDATFNPLLRELDFKQEGWRVEHTDPKDKNSPYQFKGVVYNEMKGSLSDQGRLFATRLQQQMHPGTTYATVSGGDPEYIVELTYDELKKFHKKHYHPSNSKIFTYGNLNIDKHLKFIDNYISKYEPIKIDKIDNVKPWTSPRKVHMMCPPDPILSHLLLSGESYPMHKALIESNIGSDYSAGTGYDDNARMATFSVGLQGIKTSDVDMVEQTIMDVFKDCQKNGFDKKQIEAYLHQTELNLKHKTASFGLNIMESMIGNWIHGADPIDTIDVNKILDRFKKEYTQPGFFEKRIEKYFLNNKHRLTFVMEPFDDYNKILADREKQKLDQLSKMLTKAEKEKIYKEGLELLEFQNQKEDASVLPTLELNDISKNIKRIDLSHEIIDKCKVQVRETATNGISYFGALRIIEDFPDELRPYLPIYCKSLTALGTKNKTLQQLEHEIRMITDGIGVSAHVSTDPSDLDKVYEGIYYESSCLEKDIEKMYDLMQEVARETDYKNVDKLKTLIIGESTGLINTLAQSGHSYAMMHANASLTRGQSINEFFNGISQVYFMNQLAANENTQEIIDIFKAISTLLMDTIEKRMLKASIITTPNLVSRNKEALKNKFLSKLPAGDHAVEPFRIFTPRYAKSFFSLPFNINFAAKSFAGVPYTHEDSAKLQVAAKLMSTHYLHPEIREKNGAYGGGAVYSGLDGTFSFYSYRDPKPLNSSEVFKKSVEWAATKKFTDREIKEAKLSLFSSIDAPRNASAEGISLFKYNITDDMRQARREKLLSVTSKDVNDVVEKYLTKEKKSSTTVLGVIPEEWKKDKKISQDLGWEVIG</sequence>
<comment type="subunit">
    <text evidence="5">Monomer and homodimer; homodimerization is induced by binding of the substrate.</text>
</comment>
<dbReference type="InterPro" id="IPR011765">
    <property type="entry name" value="Pept_M16_N"/>
</dbReference>
<dbReference type="PANTHER" id="PTHR43016">
    <property type="entry name" value="PRESEQUENCE PROTEASE"/>
    <property type="match status" value="1"/>
</dbReference>
<evidence type="ECO:0000256" key="13">
    <source>
        <dbReference type="ARBA" id="ARBA00023128"/>
    </source>
</evidence>
<evidence type="ECO:0000256" key="8">
    <source>
        <dbReference type="ARBA" id="ARBA00022723"/>
    </source>
</evidence>
<evidence type="ECO:0000256" key="3">
    <source>
        <dbReference type="ARBA" id="ARBA00004569"/>
    </source>
</evidence>
<evidence type="ECO:0000256" key="9">
    <source>
        <dbReference type="ARBA" id="ARBA00022801"/>
    </source>
</evidence>
<evidence type="ECO:0000256" key="5">
    <source>
        <dbReference type="ARBA" id="ARBA00011853"/>
    </source>
</evidence>
<dbReference type="FunFam" id="3.30.830.10:FF:000013">
    <property type="entry name" value="Mitochondrial presequence protease"/>
    <property type="match status" value="1"/>
</dbReference>
<dbReference type="Proteomes" id="UP000193920">
    <property type="component" value="Unassembled WGS sequence"/>
</dbReference>
<dbReference type="SUPFAM" id="SSF63411">
    <property type="entry name" value="LuxS/MPP-like metallohydrolase"/>
    <property type="match status" value="4"/>
</dbReference>
<dbReference type="Gene3D" id="3.30.830.10">
    <property type="entry name" value="Metalloenzyme, LuxS/M16 peptidase-like"/>
    <property type="match status" value="4"/>
</dbReference>
<dbReference type="GO" id="GO:0005758">
    <property type="term" value="C:mitochondrial intermembrane space"/>
    <property type="evidence" value="ECO:0007669"/>
    <property type="project" value="UniProtKB-SubCell"/>
</dbReference>
<comment type="subcellular location">
    <subcellularLocation>
        <location evidence="3">Mitochondrion intermembrane space</location>
    </subcellularLocation>
    <subcellularLocation>
        <location evidence="2">Mitochondrion matrix</location>
    </subcellularLocation>
</comment>
<reference evidence="17 18" key="1">
    <citation type="submission" date="2016-08" db="EMBL/GenBank/DDBJ databases">
        <title>A Parts List for Fungal Cellulosomes Revealed by Comparative Genomics.</title>
        <authorList>
            <consortium name="DOE Joint Genome Institute"/>
            <person name="Haitjema C.H."/>
            <person name="Gilmore S.P."/>
            <person name="Henske J.K."/>
            <person name="Solomon K.V."/>
            <person name="De Groot R."/>
            <person name="Kuo A."/>
            <person name="Mondo S.J."/>
            <person name="Salamov A.A."/>
            <person name="Labutti K."/>
            <person name="Zhao Z."/>
            <person name="Chiniquy J."/>
            <person name="Barry K."/>
            <person name="Brewer H.M."/>
            <person name="Purvine S.O."/>
            <person name="Wright A.T."/>
            <person name="Boxma B."/>
            <person name="Van Alen T."/>
            <person name="Hackstein J.H."/>
            <person name="Baker S.E."/>
            <person name="Grigoriev I.V."/>
            <person name="O'Malley M.A."/>
        </authorList>
    </citation>
    <scope>NUCLEOTIDE SEQUENCE [LARGE SCALE GENOMIC DNA]</scope>
    <source>
        <strain evidence="17 18">G1</strain>
    </source>
</reference>
<keyword evidence="9" id="KW-0378">Hydrolase</keyword>
<dbReference type="AlphaFoldDB" id="A0A1Y2B2W8"/>
<dbReference type="GO" id="GO:0004176">
    <property type="term" value="F:ATP-dependent peptidase activity"/>
    <property type="evidence" value="ECO:0007669"/>
    <property type="project" value="EnsemblFungi"/>
</dbReference>
<dbReference type="Pfam" id="PF08367">
    <property type="entry name" value="M16C_assoc"/>
    <property type="match status" value="1"/>
</dbReference>
<keyword evidence="18" id="KW-1185">Reference proteome</keyword>
<comment type="similarity">
    <text evidence="4">Belongs to the peptidase M16 family. PreP subfamily.</text>
</comment>
<evidence type="ECO:0000256" key="6">
    <source>
        <dbReference type="ARBA" id="ARBA00020167"/>
    </source>
</evidence>
<dbReference type="Pfam" id="PF05193">
    <property type="entry name" value="Peptidase_M16_C"/>
    <property type="match status" value="1"/>
</dbReference>
<dbReference type="FunFam" id="3.30.830.10:FF:000011">
    <property type="entry name" value="Presequence protease, mitochondrial"/>
    <property type="match status" value="1"/>
</dbReference>
<accession>A0A1Y2B2W8</accession>
<evidence type="ECO:0000256" key="2">
    <source>
        <dbReference type="ARBA" id="ARBA00004305"/>
    </source>
</evidence>
<dbReference type="FunFam" id="3.30.830.10:FF:000009">
    <property type="entry name" value="Presequence protease, mitochondrial"/>
    <property type="match status" value="1"/>
</dbReference>
<dbReference type="GO" id="GO:0005759">
    <property type="term" value="C:mitochondrial matrix"/>
    <property type="evidence" value="ECO:0007669"/>
    <property type="project" value="UniProtKB-SubCell"/>
</dbReference>
<evidence type="ECO:0000259" key="16">
    <source>
        <dbReference type="SMART" id="SM01264"/>
    </source>
</evidence>
<dbReference type="InterPro" id="IPR055130">
    <property type="entry name" value="PreP_C"/>
</dbReference>
<dbReference type="SMART" id="SM01264">
    <property type="entry name" value="M16C_associated"/>
    <property type="match status" value="1"/>
</dbReference>
<evidence type="ECO:0000313" key="17">
    <source>
        <dbReference type="EMBL" id="ORY29178.1"/>
    </source>
</evidence>
<evidence type="ECO:0000256" key="4">
    <source>
        <dbReference type="ARBA" id="ARBA00007575"/>
    </source>
</evidence>
<keyword evidence="13" id="KW-0496">Mitochondrion</keyword>
<dbReference type="InterPro" id="IPR013578">
    <property type="entry name" value="Peptidase_M16C_assoc"/>
</dbReference>
<comment type="function">
    <text evidence="15">Degrades mitochondrial transit peptides after their cleavage in the intermembrane space or in the matrix, and presequence peptides; clearance of these peptides is required to keep the presequence processing machinery running. Preferentially cleaves the N-terminal side of paired basic amino acid residues. Also degrades other unstructured peptides. May function as an ATP-dependent peptidase as opposed to a metalloendopeptidase.</text>
</comment>
<dbReference type="InterPro" id="IPR011249">
    <property type="entry name" value="Metalloenz_LuxS/M16"/>
</dbReference>
<feature type="domain" description="Peptidase M16C associated" evidence="16">
    <location>
        <begin position="469"/>
        <end position="716"/>
    </location>
</feature>
<evidence type="ECO:0000256" key="7">
    <source>
        <dbReference type="ARBA" id="ARBA00022670"/>
    </source>
</evidence>
<dbReference type="GO" id="GO:0051603">
    <property type="term" value="P:proteolysis involved in protein catabolic process"/>
    <property type="evidence" value="ECO:0007669"/>
    <property type="project" value="EnsemblFungi"/>
</dbReference>
<keyword evidence="10" id="KW-0862">Zinc</keyword>
<gene>
    <name evidence="17" type="ORF">LY90DRAFT_524122</name>
</gene>
<keyword evidence="8" id="KW-0479">Metal-binding</keyword>
<dbReference type="Pfam" id="PF00675">
    <property type="entry name" value="Peptidase_M16"/>
    <property type="match status" value="1"/>
</dbReference>
<dbReference type="InterPro" id="IPR007863">
    <property type="entry name" value="Peptidase_M16_C"/>
</dbReference>
<dbReference type="GO" id="GO:0008270">
    <property type="term" value="F:zinc ion binding"/>
    <property type="evidence" value="ECO:0007669"/>
    <property type="project" value="EnsemblFungi"/>
</dbReference>
<proteinExistence type="inferred from homology"/>
<evidence type="ECO:0000256" key="14">
    <source>
        <dbReference type="ARBA" id="ARBA00034552"/>
    </source>
</evidence>
<protein>
    <recommendedName>
        <fullName evidence="6">Presequence protease, mitochondrial</fullName>
    </recommendedName>
    <alternativeName>
        <fullName evidence="14">Pitrilysin metalloproteinase</fullName>
    </alternativeName>
</protein>
<evidence type="ECO:0000256" key="11">
    <source>
        <dbReference type="ARBA" id="ARBA00022946"/>
    </source>
</evidence>
<keyword evidence="7" id="KW-0645">Protease</keyword>
<dbReference type="OrthoDB" id="10250783at2759"/>
<organism evidence="17 18">
    <name type="scientific">Neocallimastix californiae</name>
    <dbReference type="NCBI Taxonomy" id="1754190"/>
    <lineage>
        <taxon>Eukaryota</taxon>
        <taxon>Fungi</taxon>
        <taxon>Fungi incertae sedis</taxon>
        <taxon>Chytridiomycota</taxon>
        <taxon>Chytridiomycota incertae sedis</taxon>
        <taxon>Neocallimastigomycetes</taxon>
        <taxon>Neocallimastigales</taxon>
        <taxon>Neocallimastigaceae</taxon>
        <taxon>Neocallimastix</taxon>
    </lineage>
</organism>
<dbReference type="STRING" id="1754190.A0A1Y2B2W8"/>
<evidence type="ECO:0000256" key="12">
    <source>
        <dbReference type="ARBA" id="ARBA00023049"/>
    </source>
</evidence>